<evidence type="ECO:0000313" key="2">
    <source>
        <dbReference type="Proteomes" id="UP000007374"/>
    </source>
</evidence>
<organism evidence="1 2">
    <name type="scientific">Nitratireductor indicus C115</name>
    <dbReference type="NCBI Taxonomy" id="1231190"/>
    <lineage>
        <taxon>Bacteria</taxon>
        <taxon>Pseudomonadati</taxon>
        <taxon>Pseudomonadota</taxon>
        <taxon>Alphaproteobacteria</taxon>
        <taxon>Hyphomicrobiales</taxon>
        <taxon>Phyllobacteriaceae</taxon>
        <taxon>Nitratireductor</taxon>
    </lineage>
</organism>
<protein>
    <submittedName>
        <fullName evidence="1">Fixh family protein</fullName>
    </submittedName>
</protein>
<dbReference type="eggNOG" id="COG5456">
    <property type="taxonomic scope" value="Bacteria"/>
</dbReference>
<dbReference type="STRING" id="721133.SAMN05216176_108221"/>
<dbReference type="InterPro" id="IPR008620">
    <property type="entry name" value="FixH"/>
</dbReference>
<dbReference type="EMBL" id="AMSI01000012">
    <property type="protein sequence ID" value="EKF41257.1"/>
    <property type="molecule type" value="Genomic_DNA"/>
</dbReference>
<reference evidence="1 2" key="1">
    <citation type="journal article" date="2012" name="J. Bacteriol.">
        <title>Genome Sequence of Nitratireductor indicus Type Strain C115.</title>
        <authorList>
            <person name="Lai Q."/>
            <person name="Li G."/>
            <person name="Yu Z."/>
            <person name="Shao Z."/>
        </authorList>
    </citation>
    <scope>NUCLEOTIDE SEQUENCE [LARGE SCALE GENOMIC DNA]</scope>
    <source>
        <strain evidence="1 2">C115</strain>
    </source>
</reference>
<comment type="caution">
    <text evidence="1">The sequence shown here is derived from an EMBL/GenBank/DDBJ whole genome shotgun (WGS) entry which is preliminary data.</text>
</comment>
<keyword evidence="2" id="KW-1185">Reference proteome</keyword>
<dbReference type="PATRIC" id="fig|1231190.3.peg.3562"/>
<proteinExistence type="predicted"/>
<dbReference type="AlphaFoldDB" id="K2PJC4"/>
<dbReference type="InterPro" id="IPR018037">
    <property type="entry name" value="FixH_proteobacterial"/>
</dbReference>
<dbReference type="PIRSF" id="PIRSF011386">
    <property type="entry name" value="FixH"/>
    <property type="match status" value="1"/>
</dbReference>
<name>K2PJC4_9HYPH</name>
<evidence type="ECO:0000313" key="1">
    <source>
        <dbReference type="EMBL" id="EKF41257.1"/>
    </source>
</evidence>
<dbReference type="Pfam" id="PF05751">
    <property type="entry name" value="FixH"/>
    <property type="match status" value="1"/>
</dbReference>
<gene>
    <name evidence="1" type="ORF">NA8A_17228</name>
</gene>
<sequence length="150" mass="16169">MLLLMIAFFGVIISVNVTMAVLANSSWTGLIVNNSYVASQTFNERAAEGRAQDALGWTGAFAAADGAVTYRLSDKSGSPIRLDAVRITMHRPVTADEDVTLDMVAQDDGSYMAQHGPGDGTWVVKIEADAGLEHPFRDVRRVVIRDGATR</sequence>
<dbReference type="Proteomes" id="UP000007374">
    <property type="component" value="Unassembled WGS sequence"/>
</dbReference>
<accession>K2PJC4</accession>